<accession>A0AAU7C5N1</accession>
<dbReference type="RefSeq" id="WP_347980872.1">
    <property type="nucleotide sequence ID" value="NZ_CP154878.1"/>
</dbReference>
<reference evidence="1" key="1">
    <citation type="submission" date="2024-04" db="EMBL/GenBank/DDBJ databases">
        <title>Limosilactobacillus allomucosae sp. nov., a novel species isolated from wild boar faecal samples as a potential probiotics for domestic pigs.</title>
        <authorList>
            <person name="Chen B."/>
        </authorList>
    </citation>
    <scope>NUCLEOTIDE SEQUENCE</scope>
    <source>
        <strain evidence="1">WILCCON 0051</strain>
    </source>
</reference>
<protein>
    <submittedName>
        <fullName evidence="1">Uncharacterized protein</fullName>
    </submittedName>
</protein>
<sequence>MMAMVEGPEVSYLAGVDNSYAEKVGNSWTIHGAKAVDRQGKSCRFYKLQNVDDLGSLPDDVPIFASWNDNTAIIPASVKPTTKHDLDKMATDALTIYAYGLYPISQHNTEIVAQSILEQSDIKNYRTLDVADGSCLYDTYWNVIDDLRKGQNGRFQTLDGWFLDPRINQVKSKPLVRDESIETKTKEFKTVADYLKDYEFYADRQLNPEFLNWNLELNGFQRLDSKRTVPKYTYTTPDGTLQTISEHKLLQRAIELVENHYADDDVKTSALKVLKQKPYSEDYQAQRLKLATQIVEKNDRIKLVPIEKGLADQVEHLIRKPMAKQIQPKAKER</sequence>
<dbReference type="EMBL" id="CP154878">
    <property type="protein sequence ID" value="XBG96485.1"/>
    <property type="molecule type" value="Genomic_DNA"/>
</dbReference>
<name>A0AAU7C5N1_9LACO</name>
<dbReference type="AlphaFoldDB" id="A0AAU7C5N1"/>
<evidence type="ECO:0000313" key="1">
    <source>
        <dbReference type="EMBL" id="XBG96485.1"/>
    </source>
</evidence>
<dbReference type="KEGG" id="lalo:ABC765_05200"/>
<proteinExistence type="predicted"/>
<organism evidence="1">
    <name type="scientific">Limosilactobacillus allomucosae</name>
    <dbReference type="NCBI Taxonomy" id="3142938"/>
    <lineage>
        <taxon>Bacteria</taxon>
        <taxon>Bacillati</taxon>
        <taxon>Bacillota</taxon>
        <taxon>Bacilli</taxon>
        <taxon>Lactobacillales</taxon>
        <taxon>Lactobacillaceae</taxon>
        <taxon>Limosilactobacillus</taxon>
    </lineage>
</organism>
<gene>
    <name evidence="1" type="ORF">ABC765_05200</name>
</gene>